<sequence length="138" mass="16103">MDFNSLLEQLQTQRPELADSLALLRQYQNNKKEKEDDDTAVDMDREEKLTALLEKQKEINKGILHQFRKLERNYQLLIEQMDQFAEAVGACPECWGEDSLCNSCHGRGKPGYYQPNPTYFNMYIRPVLSKLKTINNNS</sequence>
<name>A0ABS3Z5N1_9BACT</name>
<comment type="caution">
    <text evidence="1">The sequence shown here is derived from an EMBL/GenBank/DDBJ whole genome shotgun (WGS) entry which is preliminary data.</text>
</comment>
<evidence type="ECO:0000313" key="2">
    <source>
        <dbReference type="Proteomes" id="UP000677244"/>
    </source>
</evidence>
<organism evidence="1 2">
    <name type="scientific">Niastella soli</name>
    <dbReference type="NCBI Taxonomy" id="2821487"/>
    <lineage>
        <taxon>Bacteria</taxon>
        <taxon>Pseudomonadati</taxon>
        <taxon>Bacteroidota</taxon>
        <taxon>Chitinophagia</taxon>
        <taxon>Chitinophagales</taxon>
        <taxon>Chitinophagaceae</taxon>
        <taxon>Niastella</taxon>
    </lineage>
</organism>
<reference evidence="1 2" key="1">
    <citation type="submission" date="2021-03" db="EMBL/GenBank/DDBJ databases">
        <title>Assistant Professor.</title>
        <authorList>
            <person name="Huq M.A."/>
        </authorList>
    </citation>
    <scope>NUCLEOTIDE SEQUENCE [LARGE SCALE GENOMIC DNA]</scope>
    <source>
        <strain evidence="1 2">MAH-29</strain>
    </source>
</reference>
<accession>A0ABS3Z5N1</accession>
<dbReference type="Proteomes" id="UP000677244">
    <property type="component" value="Unassembled WGS sequence"/>
</dbReference>
<keyword evidence="2" id="KW-1185">Reference proteome</keyword>
<protein>
    <submittedName>
        <fullName evidence="1">Uncharacterized protein</fullName>
    </submittedName>
</protein>
<proteinExistence type="predicted"/>
<evidence type="ECO:0000313" key="1">
    <source>
        <dbReference type="EMBL" id="MBO9205456.1"/>
    </source>
</evidence>
<dbReference type="RefSeq" id="WP_209145039.1">
    <property type="nucleotide sequence ID" value="NZ_JAGHKO010000024.1"/>
</dbReference>
<gene>
    <name evidence="1" type="ORF">J7I42_34520</name>
</gene>
<dbReference type="EMBL" id="JAGHKO010000024">
    <property type="protein sequence ID" value="MBO9205456.1"/>
    <property type="molecule type" value="Genomic_DNA"/>
</dbReference>